<keyword evidence="2" id="KW-1185">Reference proteome</keyword>
<proteinExistence type="predicted"/>
<comment type="caution">
    <text evidence="1">The sequence shown here is derived from an EMBL/GenBank/DDBJ whole genome shotgun (WGS) entry which is preliminary data.</text>
</comment>
<sequence length="687" mass="76839">MSAIQEITNLFASLALNLNASNQVSESVDNSIDLSITKFNQSLNFNQHSRVRVLDTALSLMCFTSPQVFDSVIEYSVKTIVAVLGSSINCKVIQCDDEAVLSIGGLISSRDVVELVETCGDILGKLKARGVSNELPGNLGESLLRAVLRVVVSASSFRHVRELGPVLDARPGDGRTLALSELLQYVPKEMSVKKGEIPLRSMIWYLDPLILKNDVSQILQESINRPFLCLDTEFFERIEWRSTILSLAFSPCMFIETRSLLHNWFLLTGLASLLEFQIKLVSLVLDIISRPMRWGILADVILTLPSSHAYFPYNHQFVRILAGPLTCGGLLQLVHNLSKSHFRSERCSTNQAATKSSLVDHKSLWAMAMNFPDWFYFSCVLLFLYKSSGDNFPSTSIFGAALTQHTEEAETLCSAAARYIAWILNPIGKSHQDVVAQNLRKMAGNFTSKQYGLAKHTNPKKLKRQKLHNDVHGKEYDCQIIRLWIQDFQDMYSKHIPTTVNSSVEGKTAPNAKLGQAMLFRRISLGILIGCSDNIKEDGWELLLHYSATGMILQSTNTNDTGLQHKNRKSMDGSIAWTEKSDKKEVEKGACLVFYLTDVVENMSITLIDSEENGSDLICQVKSKASKYLLKCVHKLLNSNVREDYALMLLDLRNRLIRWSHQGKAVFQGSKDVGDTIETISKILSSL</sequence>
<reference evidence="1" key="1">
    <citation type="submission" date="2023-02" db="EMBL/GenBank/DDBJ databases">
        <title>Genome of toxic invasive species Heracleum sosnowskyi carries increased number of genes despite the absence of recent whole-genome duplications.</title>
        <authorList>
            <person name="Schelkunov M."/>
            <person name="Shtratnikova V."/>
            <person name="Makarenko M."/>
            <person name="Klepikova A."/>
            <person name="Omelchenko D."/>
            <person name="Novikova G."/>
            <person name="Obukhova E."/>
            <person name="Bogdanov V."/>
            <person name="Penin A."/>
            <person name="Logacheva M."/>
        </authorList>
    </citation>
    <scope>NUCLEOTIDE SEQUENCE</scope>
    <source>
        <strain evidence="1">Hsosn_3</strain>
        <tissue evidence="1">Leaf</tissue>
    </source>
</reference>
<dbReference type="PANTHER" id="PTHR48221:SF2">
    <property type="entry name" value="ACYL-COA SYNTHETASE FAMILY PROTEIN"/>
    <property type="match status" value="1"/>
</dbReference>
<dbReference type="Proteomes" id="UP001237642">
    <property type="component" value="Unassembled WGS sequence"/>
</dbReference>
<dbReference type="AlphaFoldDB" id="A0AAD8MMX2"/>
<organism evidence="1 2">
    <name type="scientific">Heracleum sosnowskyi</name>
    <dbReference type="NCBI Taxonomy" id="360622"/>
    <lineage>
        <taxon>Eukaryota</taxon>
        <taxon>Viridiplantae</taxon>
        <taxon>Streptophyta</taxon>
        <taxon>Embryophyta</taxon>
        <taxon>Tracheophyta</taxon>
        <taxon>Spermatophyta</taxon>
        <taxon>Magnoliopsida</taxon>
        <taxon>eudicotyledons</taxon>
        <taxon>Gunneridae</taxon>
        <taxon>Pentapetalae</taxon>
        <taxon>asterids</taxon>
        <taxon>campanulids</taxon>
        <taxon>Apiales</taxon>
        <taxon>Apiaceae</taxon>
        <taxon>Apioideae</taxon>
        <taxon>apioid superclade</taxon>
        <taxon>Tordylieae</taxon>
        <taxon>Tordyliinae</taxon>
        <taxon>Heracleum</taxon>
    </lineage>
</organism>
<protein>
    <submittedName>
        <fullName evidence="1">Acyl-CoA synthetase family member 4</fullName>
    </submittedName>
</protein>
<reference evidence="1" key="2">
    <citation type="submission" date="2023-05" db="EMBL/GenBank/DDBJ databases">
        <authorList>
            <person name="Schelkunov M.I."/>
        </authorList>
    </citation>
    <scope>NUCLEOTIDE SEQUENCE</scope>
    <source>
        <strain evidence="1">Hsosn_3</strain>
        <tissue evidence="1">Leaf</tissue>
    </source>
</reference>
<evidence type="ECO:0000313" key="1">
    <source>
        <dbReference type="EMBL" id="KAK1377748.1"/>
    </source>
</evidence>
<name>A0AAD8MMX2_9APIA</name>
<accession>A0AAD8MMX2</accession>
<gene>
    <name evidence="1" type="ORF">POM88_024492</name>
</gene>
<dbReference type="EMBL" id="JAUIZM010000006">
    <property type="protein sequence ID" value="KAK1377748.1"/>
    <property type="molecule type" value="Genomic_DNA"/>
</dbReference>
<evidence type="ECO:0000313" key="2">
    <source>
        <dbReference type="Proteomes" id="UP001237642"/>
    </source>
</evidence>
<dbReference type="PANTHER" id="PTHR48221">
    <property type="entry name" value="ACYL-COA SYNTHETASE FAMILY PROTEIN"/>
    <property type="match status" value="1"/>
</dbReference>